<evidence type="ECO:0000256" key="8">
    <source>
        <dbReference type="ARBA" id="ARBA00022723"/>
    </source>
</evidence>
<keyword evidence="14" id="KW-0106">Calcium</keyword>
<keyword evidence="8 22" id="KW-0479">Metal-binding</keyword>
<dbReference type="GO" id="GO:0005634">
    <property type="term" value="C:nucleus"/>
    <property type="evidence" value="ECO:0007669"/>
    <property type="project" value="UniProtKB-SubCell"/>
</dbReference>
<keyword evidence="16" id="KW-0238">DNA-binding</keyword>
<evidence type="ECO:0000256" key="16">
    <source>
        <dbReference type="ARBA" id="ARBA00023125"/>
    </source>
</evidence>
<dbReference type="SUPFAM" id="SSF52980">
    <property type="entry name" value="Restriction endonuclease-like"/>
    <property type="match status" value="1"/>
</dbReference>
<keyword evidence="26" id="KW-1185">Reference proteome</keyword>
<dbReference type="InterPro" id="IPR036388">
    <property type="entry name" value="WH-like_DNA-bd_sf"/>
</dbReference>
<dbReference type="GO" id="GO:0051301">
    <property type="term" value="P:cell division"/>
    <property type="evidence" value="ECO:0007669"/>
    <property type="project" value="UniProtKB-KW"/>
</dbReference>
<keyword evidence="9" id="KW-0677">Repeat</keyword>
<evidence type="ECO:0000313" key="25">
    <source>
        <dbReference type="EMBL" id="CAE6167148.1"/>
    </source>
</evidence>
<comment type="similarity">
    <text evidence="4 22">Belongs to the XPF family.</text>
</comment>
<protein>
    <recommendedName>
        <fullName evidence="5 22">Crossover junction endonuclease MUS81</fullName>
        <ecNumber evidence="22">3.1.22.-</ecNumber>
    </recommendedName>
</protein>
<feature type="domain" description="ERCC4" evidence="24">
    <location>
        <begin position="344"/>
        <end position="444"/>
    </location>
</feature>
<dbReference type="InterPro" id="IPR033309">
    <property type="entry name" value="Mus81"/>
</dbReference>
<dbReference type="InterPro" id="IPR042530">
    <property type="entry name" value="EME1/EME2_C"/>
</dbReference>
<dbReference type="Gene3D" id="1.10.10.10">
    <property type="entry name" value="Winged helix-like DNA-binding domain superfamily/Winged helix DNA-binding domain"/>
    <property type="match status" value="1"/>
</dbReference>
<organism evidence="25 26">
    <name type="scientific">Arabidopsis arenosa</name>
    <name type="common">Sand rock-cress</name>
    <name type="synonym">Cardaminopsis arenosa</name>
    <dbReference type="NCBI Taxonomy" id="38785"/>
    <lineage>
        <taxon>Eukaryota</taxon>
        <taxon>Viridiplantae</taxon>
        <taxon>Streptophyta</taxon>
        <taxon>Embryophyta</taxon>
        <taxon>Tracheophyta</taxon>
        <taxon>Spermatophyta</taxon>
        <taxon>Magnoliopsida</taxon>
        <taxon>eudicotyledons</taxon>
        <taxon>Gunneridae</taxon>
        <taxon>Pentapetalae</taxon>
        <taxon>rosids</taxon>
        <taxon>malvids</taxon>
        <taxon>Brassicales</taxon>
        <taxon>Brassicaceae</taxon>
        <taxon>Camelineae</taxon>
        <taxon>Arabidopsis</taxon>
    </lineage>
</organism>
<evidence type="ECO:0000256" key="4">
    <source>
        <dbReference type="ARBA" id="ARBA00010015"/>
    </source>
</evidence>
<dbReference type="EC" id="3.1.22.-" evidence="22"/>
<evidence type="ECO:0000256" key="21">
    <source>
        <dbReference type="ARBA" id="ARBA00023306"/>
    </source>
</evidence>
<dbReference type="GO" id="GO:0031573">
    <property type="term" value="P:mitotic intra-S DNA damage checkpoint signaling"/>
    <property type="evidence" value="ECO:0007669"/>
    <property type="project" value="TreeGrafter"/>
</dbReference>
<keyword evidence="12" id="KW-0498">Mitosis</keyword>
<name>A0A8S2AUV2_ARAAE</name>
<dbReference type="CDD" id="cd20074">
    <property type="entry name" value="XPF_nuclease_Mus81"/>
    <property type="match status" value="1"/>
</dbReference>
<keyword evidence="20" id="KW-0469">Meiosis</keyword>
<keyword evidence="19 22" id="KW-0539">Nucleus</keyword>
<keyword evidence="11 22" id="KW-0227">DNA damage</keyword>
<keyword evidence="18 22" id="KW-0234">DNA repair</keyword>
<dbReference type="PANTHER" id="PTHR13451:SF0">
    <property type="entry name" value="CROSSOVER JUNCTION ENDONUCLEASE MUS81"/>
    <property type="match status" value="1"/>
</dbReference>
<accession>A0A8S2AUV2</accession>
<evidence type="ECO:0000259" key="24">
    <source>
        <dbReference type="SMART" id="SM00891"/>
    </source>
</evidence>
<dbReference type="InterPro" id="IPR047417">
    <property type="entry name" value="WHD_MUS81"/>
</dbReference>
<evidence type="ECO:0000313" key="26">
    <source>
        <dbReference type="Proteomes" id="UP000682877"/>
    </source>
</evidence>
<comment type="cofactor">
    <cofactor evidence="2 22">
        <name>Mg(2+)</name>
        <dbReference type="ChEBI" id="CHEBI:18420"/>
    </cofactor>
</comment>
<dbReference type="PANTHER" id="PTHR13451">
    <property type="entry name" value="CLASS II CROSSOVER JUNCTION ENDONUCLEASE MUS81"/>
    <property type="match status" value="1"/>
</dbReference>
<evidence type="ECO:0000256" key="19">
    <source>
        <dbReference type="ARBA" id="ARBA00023242"/>
    </source>
</evidence>
<evidence type="ECO:0000256" key="23">
    <source>
        <dbReference type="SAM" id="MobiDB-lite"/>
    </source>
</evidence>
<evidence type="ECO:0000256" key="5">
    <source>
        <dbReference type="ARBA" id="ARBA00017114"/>
    </source>
</evidence>
<dbReference type="FunFam" id="1.10.10.10:FF:000307">
    <property type="entry name" value="Crossover junction endonuclease MUS81"/>
    <property type="match status" value="1"/>
</dbReference>
<proteinExistence type="inferred from homology"/>
<evidence type="ECO:0000256" key="3">
    <source>
        <dbReference type="ARBA" id="ARBA00004123"/>
    </source>
</evidence>
<evidence type="ECO:0000256" key="1">
    <source>
        <dbReference type="ARBA" id="ARBA00001913"/>
    </source>
</evidence>
<dbReference type="GO" id="GO:0000727">
    <property type="term" value="P:double-strand break repair via break-induced replication"/>
    <property type="evidence" value="ECO:0007669"/>
    <property type="project" value="UniProtKB-UniRule"/>
</dbReference>
<evidence type="ECO:0000256" key="11">
    <source>
        <dbReference type="ARBA" id="ARBA00022763"/>
    </source>
</evidence>
<keyword evidence="17 22" id="KW-0233">DNA recombination</keyword>
<dbReference type="Gene3D" id="1.10.150.670">
    <property type="entry name" value="Crossover junction endonuclease EME1, DNA-binding domain"/>
    <property type="match status" value="1"/>
</dbReference>
<keyword evidence="15 22" id="KW-0460">Magnesium</keyword>
<dbReference type="CDD" id="cd21036">
    <property type="entry name" value="WH_MUS81"/>
    <property type="match status" value="1"/>
</dbReference>
<evidence type="ECO:0000256" key="15">
    <source>
        <dbReference type="ARBA" id="ARBA00022842"/>
    </source>
</evidence>
<dbReference type="GO" id="GO:0046872">
    <property type="term" value="F:metal ion binding"/>
    <property type="evidence" value="ECO:0007669"/>
    <property type="project" value="UniProtKB-UniRule"/>
</dbReference>
<comment type="subunit">
    <text evidence="22">Interacts with EME1.</text>
</comment>
<dbReference type="InterPro" id="IPR006166">
    <property type="entry name" value="ERCC4_domain"/>
</dbReference>
<evidence type="ECO:0000256" key="17">
    <source>
        <dbReference type="ARBA" id="ARBA00023172"/>
    </source>
</evidence>
<evidence type="ECO:0000256" key="12">
    <source>
        <dbReference type="ARBA" id="ARBA00022776"/>
    </source>
</evidence>
<keyword evidence="10 22" id="KW-0255">Endonuclease</keyword>
<dbReference type="GO" id="GO:0048476">
    <property type="term" value="C:Holliday junction resolvase complex"/>
    <property type="evidence" value="ECO:0007669"/>
    <property type="project" value="UniProtKB-UniRule"/>
</dbReference>
<dbReference type="FunFam" id="1.10.150.670:FF:000003">
    <property type="entry name" value="Crossover junction endonuclease MUS81"/>
    <property type="match status" value="1"/>
</dbReference>
<dbReference type="GO" id="GO:0008821">
    <property type="term" value="F:crossover junction DNA endonuclease activity"/>
    <property type="evidence" value="ECO:0007669"/>
    <property type="project" value="UniProtKB-UniRule"/>
</dbReference>
<evidence type="ECO:0000256" key="13">
    <source>
        <dbReference type="ARBA" id="ARBA00022801"/>
    </source>
</evidence>
<dbReference type="InterPro" id="IPR011335">
    <property type="entry name" value="Restrct_endonuc-II-like"/>
</dbReference>
<dbReference type="AlphaFoldDB" id="A0A8S2AUV2"/>
<dbReference type="GO" id="GO:0003677">
    <property type="term" value="F:DNA binding"/>
    <property type="evidence" value="ECO:0007669"/>
    <property type="project" value="UniProtKB-UniRule"/>
</dbReference>
<feature type="region of interest" description="Disordered" evidence="23">
    <location>
        <begin position="119"/>
        <end position="138"/>
    </location>
</feature>
<keyword evidence="6" id="KW-0132">Cell division</keyword>
<keyword evidence="7 22" id="KW-0540">Nuclease</keyword>
<dbReference type="GO" id="GO:0006308">
    <property type="term" value="P:DNA catabolic process"/>
    <property type="evidence" value="ECO:0007669"/>
    <property type="project" value="UniProtKB-UniRule"/>
</dbReference>
<keyword evidence="21" id="KW-0131">Cell cycle</keyword>
<dbReference type="EMBL" id="LR999457">
    <property type="protein sequence ID" value="CAE6167148.1"/>
    <property type="molecule type" value="Genomic_DNA"/>
</dbReference>
<gene>
    <name evidence="25" type="ORF">AARE701A_LOCUS18019</name>
</gene>
<dbReference type="Pfam" id="PF21136">
    <property type="entry name" value="WHD_MUS81"/>
    <property type="match status" value="1"/>
</dbReference>
<comment type="function">
    <text evidence="22">Interacts with EME1 to form a DNA structure-specific endonuclease with substrate preference for branched DNA structures with a 5'-end at the branch nick. Typical substrates include 3'-flap structures, D-loops, replication forks and nicked Holliday junctions. May be required in mitosis for the processing of stalled or collapsed replication fork intermediates. May be required in meiosis for the repair of meiosis-specific double strand breaks subsequent to single-end invasion (SEI).</text>
</comment>
<dbReference type="InterPro" id="IPR047416">
    <property type="entry name" value="XPF_nuclease_Mus81"/>
</dbReference>
<evidence type="ECO:0000256" key="6">
    <source>
        <dbReference type="ARBA" id="ARBA00022618"/>
    </source>
</evidence>
<evidence type="ECO:0000256" key="14">
    <source>
        <dbReference type="ARBA" id="ARBA00022837"/>
    </source>
</evidence>
<dbReference type="SMART" id="SM00891">
    <property type="entry name" value="ERCC4"/>
    <property type="match status" value="1"/>
</dbReference>
<evidence type="ECO:0000256" key="9">
    <source>
        <dbReference type="ARBA" id="ARBA00022737"/>
    </source>
</evidence>
<keyword evidence="13 22" id="KW-0378">Hydrolase</keyword>
<dbReference type="GO" id="GO:0000712">
    <property type="term" value="P:resolution of meiotic recombination intermediates"/>
    <property type="evidence" value="ECO:0007669"/>
    <property type="project" value="TreeGrafter"/>
</dbReference>
<evidence type="ECO:0000256" key="7">
    <source>
        <dbReference type="ARBA" id="ARBA00022722"/>
    </source>
</evidence>
<comment type="subcellular location">
    <subcellularLocation>
        <location evidence="3 22">Nucleus</location>
    </subcellularLocation>
</comment>
<dbReference type="Gene3D" id="3.40.50.10130">
    <property type="match status" value="1"/>
</dbReference>
<dbReference type="FunFam" id="3.40.50.10130:FF:000005">
    <property type="entry name" value="crossover junction endonuclease MUS81 isoform X1"/>
    <property type="match status" value="1"/>
</dbReference>
<reference evidence="25" key="1">
    <citation type="submission" date="2021-01" db="EMBL/GenBank/DDBJ databases">
        <authorList>
            <person name="Bezrukov I."/>
        </authorList>
    </citation>
    <scope>NUCLEOTIDE SEQUENCE</scope>
</reference>
<dbReference type="Proteomes" id="UP000682877">
    <property type="component" value="Chromosome 7"/>
</dbReference>
<evidence type="ECO:0000256" key="18">
    <source>
        <dbReference type="ARBA" id="ARBA00023204"/>
    </source>
</evidence>
<dbReference type="Pfam" id="PF02732">
    <property type="entry name" value="ERCC4"/>
    <property type="match status" value="1"/>
</dbReference>
<evidence type="ECO:0000256" key="20">
    <source>
        <dbReference type="ARBA" id="ARBA00023254"/>
    </source>
</evidence>
<evidence type="ECO:0000256" key="10">
    <source>
        <dbReference type="ARBA" id="ARBA00022759"/>
    </source>
</evidence>
<dbReference type="GO" id="GO:0048257">
    <property type="term" value="F:3'-flap endonuclease activity"/>
    <property type="evidence" value="ECO:0007669"/>
    <property type="project" value="TreeGrafter"/>
</dbReference>
<evidence type="ECO:0000256" key="22">
    <source>
        <dbReference type="RuleBase" id="RU369042"/>
    </source>
</evidence>
<sequence length="599" mass="67528">MDDERRVLCPENQDLAAYVLQKKQEHAEKPKGLSENLERTFVKAYRNVCDAKDPLTHSKTCRRSRALASVLGKRLMEKKRYIPQRNSVGYALLITLHRRTTNGKEFMRKQELIDAADASGLSHSPVGPEKGKGKAGLGHSKREWYSGWSCMTTLIQKGLVVKSSNPAKYMLTVEGREVANECIVRSGLPNSVDILSDDGIYPTPQAQKTPNQNPTCSFTMREEQPYVDPRSRAQSAIPSDILEKFTRLVIQRNKSLLHSERFQMDLGQRSINSLALVMLPSSSSREVPLCNDGPTLNPCTSGSSHAVKACSSSLVSDGTKGITNVPRLPPLQFGETFEEAYDVILILDDREKFATKGSRSRNIVDNICSEFNIKIEVRRLPVGDCIWIARHKYFETEYVLDFIAERKNVDDMRSSIRDNRYRDQKLRLQRSGFKKLIYILEGDPNHSDAAESIKTACFTTEILEGFDVLRTQGLGETLRKYGYLTKSIYQYYKLRVNDNDQSKVAASCPSFDSFVKRCQDLDKMTISDVFAIQLMQIPQVTEEIAIAVLDSYPTLLSLASAYSHLEGNVSAQEEMLRNRSNNVICASASKNIFKLVWGE</sequence>
<comment type="cofactor">
    <cofactor evidence="1">
        <name>Ca(2+)</name>
        <dbReference type="ChEBI" id="CHEBI:29108"/>
    </cofactor>
</comment>
<evidence type="ECO:0000256" key="2">
    <source>
        <dbReference type="ARBA" id="ARBA00001946"/>
    </source>
</evidence>